<dbReference type="InterPro" id="IPR036388">
    <property type="entry name" value="WH-like_DNA-bd_sf"/>
</dbReference>
<reference evidence="2 3" key="1">
    <citation type="submission" date="2018-05" db="EMBL/GenBank/DDBJ databases">
        <title>Genomic Encyclopedia of Type Strains, Phase IV (KMG-IV): sequencing the most valuable type-strain genomes for metagenomic binning, comparative biology and taxonomic classification.</title>
        <authorList>
            <person name="Goeker M."/>
        </authorList>
    </citation>
    <scope>NUCLEOTIDE SEQUENCE [LARGE SCALE GENOMIC DNA]</scope>
    <source>
        <strain evidence="2 3">DSM 3183</strain>
    </source>
</reference>
<dbReference type="SMART" id="SM00347">
    <property type="entry name" value="HTH_MARR"/>
    <property type="match status" value="1"/>
</dbReference>
<dbReference type="EMBL" id="QJJM01000004">
    <property type="protein sequence ID" value="PXW77722.1"/>
    <property type="molecule type" value="Genomic_DNA"/>
</dbReference>
<organism evidence="2 3">
    <name type="scientific">Blastomonas natatoria</name>
    <dbReference type="NCBI Taxonomy" id="34015"/>
    <lineage>
        <taxon>Bacteria</taxon>
        <taxon>Pseudomonadati</taxon>
        <taxon>Pseudomonadota</taxon>
        <taxon>Alphaproteobacteria</taxon>
        <taxon>Sphingomonadales</taxon>
        <taxon>Sphingomonadaceae</taxon>
        <taxon>Blastomonas</taxon>
    </lineage>
</organism>
<dbReference type="InterPro" id="IPR000835">
    <property type="entry name" value="HTH_MarR-typ"/>
</dbReference>
<evidence type="ECO:0000313" key="3">
    <source>
        <dbReference type="Proteomes" id="UP000248014"/>
    </source>
</evidence>
<name>A0A2V3V7C0_9SPHN</name>
<dbReference type="Proteomes" id="UP000248014">
    <property type="component" value="Unassembled WGS sequence"/>
</dbReference>
<dbReference type="OrthoDB" id="8256382at2"/>
<dbReference type="AlphaFoldDB" id="A0A2V3V7C0"/>
<dbReference type="InterPro" id="IPR036390">
    <property type="entry name" value="WH_DNA-bd_sf"/>
</dbReference>
<comment type="caution">
    <text evidence="2">The sequence shown here is derived from an EMBL/GenBank/DDBJ whole genome shotgun (WGS) entry which is preliminary data.</text>
</comment>
<evidence type="ECO:0000313" key="2">
    <source>
        <dbReference type="EMBL" id="PXW77722.1"/>
    </source>
</evidence>
<dbReference type="SUPFAM" id="SSF46785">
    <property type="entry name" value="Winged helix' DNA-binding domain"/>
    <property type="match status" value="1"/>
</dbReference>
<keyword evidence="2" id="KW-0238">DNA-binding</keyword>
<evidence type="ECO:0000259" key="1">
    <source>
        <dbReference type="PROSITE" id="PS50995"/>
    </source>
</evidence>
<dbReference type="GO" id="GO:0003700">
    <property type="term" value="F:DNA-binding transcription factor activity"/>
    <property type="evidence" value="ECO:0007669"/>
    <property type="project" value="InterPro"/>
</dbReference>
<dbReference type="Pfam" id="PF12802">
    <property type="entry name" value="MarR_2"/>
    <property type="match status" value="1"/>
</dbReference>
<dbReference type="RefSeq" id="WP_110298197.1">
    <property type="nucleotide sequence ID" value="NZ_QJJM01000004.1"/>
</dbReference>
<dbReference type="GO" id="GO:0006950">
    <property type="term" value="P:response to stress"/>
    <property type="evidence" value="ECO:0007669"/>
    <property type="project" value="TreeGrafter"/>
</dbReference>
<dbReference type="GO" id="GO:0003677">
    <property type="term" value="F:DNA binding"/>
    <property type="evidence" value="ECO:0007669"/>
    <property type="project" value="UniProtKB-KW"/>
</dbReference>
<dbReference type="PANTHER" id="PTHR33164:SF89">
    <property type="entry name" value="MARR FAMILY REGULATORY PROTEIN"/>
    <property type="match status" value="1"/>
</dbReference>
<keyword evidence="3" id="KW-1185">Reference proteome</keyword>
<dbReference type="Gene3D" id="1.10.10.10">
    <property type="entry name" value="Winged helix-like DNA-binding domain superfamily/Winged helix DNA-binding domain"/>
    <property type="match status" value="1"/>
</dbReference>
<sequence length="147" mass="16022">MAKNDPPAELQDPLDDLLGYQLRRASSVMMADLANSLRETGLRPVEASILLVIESSPGCTQSDIGRLLAIKRANMVPLIAGLARRDLIYRAPVDGRSQALFLSPAGEALACDARRAIDTHEQGFRSLFDETIASQLLDALRQIRTHG</sequence>
<feature type="domain" description="HTH marR-type" evidence="1">
    <location>
        <begin position="15"/>
        <end position="145"/>
    </location>
</feature>
<protein>
    <submittedName>
        <fullName evidence="2">DNA-binding MarR family transcriptional regulator</fullName>
    </submittedName>
</protein>
<dbReference type="PROSITE" id="PS50995">
    <property type="entry name" value="HTH_MARR_2"/>
    <property type="match status" value="1"/>
</dbReference>
<accession>A0A2V3V7C0</accession>
<dbReference type="PANTHER" id="PTHR33164">
    <property type="entry name" value="TRANSCRIPTIONAL REGULATOR, MARR FAMILY"/>
    <property type="match status" value="1"/>
</dbReference>
<gene>
    <name evidence="2" type="ORF">C7451_104218</name>
</gene>
<proteinExistence type="predicted"/>
<dbReference type="InterPro" id="IPR039422">
    <property type="entry name" value="MarR/SlyA-like"/>
</dbReference>